<feature type="compositionally biased region" description="Basic and acidic residues" evidence="1">
    <location>
        <begin position="1"/>
        <end position="12"/>
    </location>
</feature>
<dbReference type="HOGENOM" id="CLU_1712934_0_0_1"/>
<dbReference type="Proteomes" id="UP000030106">
    <property type="component" value="Unassembled WGS sequence"/>
</dbReference>
<dbReference type="EMBL" id="ANFO01000440">
    <property type="protein sequence ID" value="KGQ09480.1"/>
    <property type="molecule type" value="Genomic_DNA"/>
</dbReference>
<feature type="compositionally biased region" description="Polar residues" evidence="1">
    <location>
        <begin position="19"/>
        <end position="31"/>
    </location>
</feature>
<sequence length="155" mass="17152">MIMTTDRDDHFHGFGTRPAGTNTTTVTNDISNHQHRAGGRSKSSSLLPFRHHASSSSEDGSSYRRNGERFHQGRKLFDRTAKTRGHRSMASSGEGGGGVWREYRRHARSQSSQGSGSGTDEHSPTDLTTSFSSMTKEEFEALPATIQRKVSRKLI</sequence>
<gene>
    <name evidence="2" type="ORF">BBAD15_g5179</name>
</gene>
<evidence type="ECO:0000256" key="1">
    <source>
        <dbReference type="SAM" id="MobiDB-lite"/>
    </source>
</evidence>
<feature type="compositionally biased region" description="Basic and acidic residues" evidence="1">
    <location>
        <begin position="61"/>
        <end position="81"/>
    </location>
</feature>
<dbReference type="OrthoDB" id="10334135at2759"/>
<feature type="region of interest" description="Disordered" evidence="1">
    <location>
        <begin position="1"/>
        <end position="142"/>
    </location>
</feature>
<reference evidence="2 3" key="1">
    <citation type="submission" date="2012-10" db="EMBL/GenBank/DDBJ databases">
        <title>Genome sequencing and analysis of entomopathogenic fungi Beauveria bassiana D1-5.</title>
        <authorList>
            <person name="Li Q."/>
            <person name="Wang L."/>
            <person name="Zhang Z."/>
            <person name="Wang Q."/>
            <person name="Ren J."/>
            <person name="Wang M."/>
            <person name="Xu W."/>
            <person name="Wang J."/>
            <person name="Lu Y."/>
            <person name="Du Q."/>
            <person name="Sun Z."/>
        </authorList>
    </citation>
    <scope>NUCLEOTIDE SEQUENCE [LARGE SCALE GENOMIC DNA]</scope>
    <source>
        <strain evidence="2 3">D1-5</strain>
    </source>
</reference>
<feature type="compositionally biased region" description="Polar residues" evidence="1">
    <location>
        <begin position="125"/>
        <end position="134"/>
    </location>
</feature>
<name>A0A0A2VTH1_BEABA</name>
<organism evidence="2 3">
    <name type="scientific">Beauveria bassiana D1-5</name>
    <dbReference type="NCBI Taxonomy" id="1245745"/>
    <lineage>
        <taxon>Eukaryota</taxon>
        <taxon>Fungi</taxon>
        <taxon>Dikarya</taxon>
        <taxon>Ascomycota</taxon>
        <taxon>Pezizomycotina</taxon>
        <taxon>Sordariomycetes</taxon>
        <taxon>Hypocreomycetidae</taxon>
        <taxon>Hypocreales</taxon>
        <taxon>Cordycipitaceae</taxon>
        <taxon>Beauveria</taxon>
    </lineage>
</organism>
<evidence type="ECO:0000313" key="3">
    <source>
        <dbReference type="Proteomes" id="UP000030106"/>
    </source>
</evidence>
<proteinExistence type="predicted"/>
<protein>
    <submittedName>
        <fullName evidence="2">Uncharacterized protein</fullName>
    </submittedName>
</protein>
<comment type="caution">
    <text evidence="2">The sequence shown here is derived from an EMBL/GenBank/DDBJ whole genome shotgun (WGS) entry which is preliminary data.</text>
</comment>
<evidence type="ECO:0000313" key="2">
    <source>
        <dbReference type="EMBL" id="KGQ09480.1"/>
    </source>
</evidence>
<accession>A0A0A2VTH1</accession>
<dbReference type="AlphaFoldDB" id="A0A0A2VTH1"/>